<organism evidence="2 3">
    <name type="scientific">Ancylostoma duodenale</name>
    <dbReference type="NCBI Taxonomy" id="51022"/>
    <lineage>
        <taxon>Eukaryota</taxon>
        <taxon>Metazoa</taxon>
        <taxon>Ecdysozoa</taxon>
        <taxon>Nematoda</taxon>
        <taxon>Chromadorea</taxon>
        <taxon>Rhabditida</taxon>
        <taxon>Rhabditina</taxon>
        <taxon>Rhabditomorpha</taxon>
        <taxon>Strongyloidea</taxon>
        <taxon>Ancylostomatidae</taxon>
        <taxon>Ancylostomatinae</taxon>
        <taxon>Ancylostoma</taxon>
    </lineage>
</organism>
<dbReference type="AlphaFoldDB" id="A0A0C2FFM1"/>
<reference evidence="2 3" key="1">
    <citation type="submission" date="2013-12" db="EMBL/GenBank/DDBJ databases">
        <title>Draft genome of the parsitic nematode Ancylostoma duodenale.</title>
        <authorList>
            <person name="Mitreva M."/>
        </authorList>
    </citation>
    <scope>NUCLEOTIDE SEQUENCE [LARGE SCALE GENOMIC DNA]</scope>
    <source>
        <strain evidence="2 3">Zhejiang</strain>
    </source>
</reference>
<evidence type="ECO:0000256" key="1">
    <source>
        <dbReference type="SAM" id="MobiDB-lite"/>
    </source>
</evidence>
<protein>
    <submittedName>
        <fullName evidence="2">Cysteine rich repeat-containing domain protein</fullName>
    </submittedName>
</protein>
<dbReference type="PANTHER" id="PTHR31895">
    <property type="entry name" value="PROTEIN CBG03177-RELATED"/>
    <property type="match status" value="1"/>
</dbReference>
<dbReference type="OrthoDB" id="5877393at2759"/>
<dbReference type="EMBL" id="KN772452">
    <property type="protein sequence ID" value="KIH45454.1"/>
    <property type="molecule type" value="Genomic_DNA"/>
</dbReference>
<evidence type="ECO:0000313" key="3">
    <source>
        <dbReference type="Proteomes" id="UP000054047"/>
    </source>
</evidence>
<accession>A0A0C2FFM1</accession>
<proteinExistence type="predicted"/>
<feature type="region of interest" description="Disordered" evidence="1">
    <location>
        <begin position="272"/>
        <end position="292"/>
    </location>
</feature>
<gene>
    <name evidence="2" type="ORF">ANCDUO_24505</name>
</gene>
<evidence type="ECO:0000313" key="2">
    <source>
        <dbReference type="EMBL" id="KIH45454.1"/>
    </source>
</evidence>
<keyword evidence="3" id="KW-1185">Reference proteome</keyword>
<sequence length="352" mass="37512">MQSSCGCGSVQLQPIQVTTTQCQPACQQSCSQLCATSSLSSCQQSCQVSCQSSCAPQYQPVVQCQPSCQSVCQQSCVAQQQPVAYCNNQCQSQCASACGEQQTVAVQFNVQQQCQPACQQQCQMGCVAQPSPVACSSQCQTQCSSMCGGSDLPPITYESQCAPACQPSCQPSCIQQQQQVVLRQETTACMPQCQMQCQASCATQQSPVAPLLGRLPNLLLSDLRVRRATMCPILHAGLRTDMRRPAARLHATVSAAVCPAEYAVSAVPDRLSSPAAANRPGDHADQHRSIHPVPTSVRVQLRQSMHPAESTASVVPAGLRPELPTILCPTHSDGMPVRSSAVPMPNRILAMW</sequence>
<dbReference type="Proteomes" id="UP000054047">
    <property type="component" value="Unassembled WGS sequence"/>
</dbReference>
<name>A0A0C2FFM1_9BILA</name>
<dbReference type="PANTHER" id="PTHR31895:SF10">
    <property type="entry name" value="ACTIVATED IN BLOCKED UNFOLDED PROTEIN RESPONSE"/>
    <property type="match status" value="1"/>
</dbReference>